<dbReference type="Proteomes" id="UP000676853">
    <property type="component" value="Unassembled WGS sequence"/>
</dbReference>
<comment type="caution">
    <text evidence="2">The sequence shown here is derived from an EMBL/GenBank/DDBJ whole genome shotgun (WGS) entry which is preliminary data.</text>
</comment>
<organism evidence="2 3">
    <name type="scientific">Tsukamurella paurometabola</name>
    <name type="common">Corynebacterium paurometabolum</name>
    <dbReference type="NCBI Taxonomy" id="2061"/>
    <lineage>
        <taxon>Bacteria</taxon>
        <taxon>Bacillati</taxon>
        <taxon>Actinomycetota</taxon>
        <taxon>Actinomycetes</taxon>
        <taxon>Mycobacteriales</taxon>
        <taxon>Tsukamurellaceae</taxon>
        <taxon>Tsukamurella</taxon>
    </lineage>
</organism>
<dbReference type="RefSeq" id="WP_212555364.1">
    <property type="nucleotide sequence ID" value="NZ_JAGXOE010000144.1"/>
</dbReference>
<gene>
    <name evidence="2" type="ORF">KFZ73_24130</name>
</gene>
<evidence type="ECO:0000313" key="3">
    <source>
        <dbReference type="Proteomes" id="UP000676853"/>
    </source>
</evidence>
<keyword evidence="3" id="KW-1185">Reference proteome</keyword>
<dbReference type="SUPFAM" id="SSF46785">
    <property type="entry name" value="Winged helix' DNA-binding domain"/>
    <property type="match status" value="1"/>
</dbReference>
<dbReference type="Gene3D" id="1.10.10.10">
    <property type="entry name" value="Winged helix-like DNA-binding domain superfamily/Winged helix DNA-binding domain"/>
    <property type="match status" value="1"/>
</dbReference>
<dbReference type="InterPro" id="IPR036390">
    <property type="entry name" value="WH_DNA-bd_sf"/>
</dbReference>
<feature type="compositionally biased region" description="Polar residues" evidence="1">
    <location>
        <begin position="107"/>
        <end position="136"/>
    </location>
</feature>
<proteinExistence type="predicted"/>
<feature type="region of interest" description="Disordered" evidence="1">
    <location>
        <begin position="91"/>
        <end position="136"/>
    </location>
</feature>
<evidence type="ECO:0000256" key="1">
    <source>
        <dbReference type="SAM" id="MobiDB-lite"/>
    </source>
</evidence>
<protein>
    <submittedName>
        <fullName evidence="2">Helix-turn-helix domain-containing protein</fullName>
    </submittedName>
</protein>
<accession>A0ABS5NJV8</accession>
<dbReference type="InterPro" id="IPR036388">
    <property type="entry name" value="WH-like_DNA-bd_sf"/>
</dbReference>
<dbReference type="Pfam" id="PF13730">
    <property type="entry name" value="HTH_36"/>
    <property type="match status" value="1"/>
</dbReference>
<name>A0ABS5NJV8_TSUPA</name>
<dbReference type="EMBL" id="JAGXOE010000144">
    <property type="protein sequence ID" value="MBS4104305.1"/>
    <property type="molecule type" value="Genomic_DNA"/>
</dbReference>
<reference evidence="2 3" key="1">
    <citation type="submission" date="2021-04" db="EMBL/GenBank/DDBJ databases">
        <title>Whole genome sequence analysis of a thiophenic sulfur metabolizing bacteria.</title>
        <authorList>
            <person name="Akhtar N."/>
            <person name="Akram J."/>
            <person name="Aslam A."/>
        </authorList>
    </citation>
    <scope>NUCLEOTIDE SEQUENCE [LARGE SCALE GENOMIC DNA]</scope>
    <source>
        <strain evidence="2 3">3OW</strain>
    </source>
</reference>
<sequence>MFTLLPISRWRNALLCSGAQGPKPAVRATLLTLAVRADKNELTFFMTVAELAEWMGVTKRTAERHLAEALESGWLEQVRRGRTGRATDYRLLIGDTPNPDGRIPNPTELTASPNPTDLAGSNPTDLTGSNPTELSAQQGLNMEINRNIDLDQKTEKDCKESDLQSFHGDFVAADGRETVGLTDTNFVHVVPPRWARQYRTDCIVAASEFRGERYPADEWAVYVGAFLMNRHPDDSRIADEIEAA</sequence>
<evidence type="ECO:0000313" key="2">
    <source>
        <dbReference type="EMBL" id="MBS4104305.1"/>
    </source>
</evidence>